<dbReference type="RefSeq" id="WP_087910155.1">
    <property type="nucleotide sequence ID" value="NZ_NAIA01000003.1"/>
</dbReference>
<keyword evidence="2" id="KW-0732">Signal</keyword>
<dbReference type="SUPFAM" id="SSF52096">
    <property type="entry name" value="ClpP/crotonase"/>
    <property type="match status" value="1"/>
</dbReference>
<dbReference type="AlphaFoldDB" id="A0A210RY63"/>
<feature type="chain" id="PRO_5012171232" description="Peptidase" evidence="2">
    <location>
        <begin position="23"/>
        <end position="317"/>
    </location>
</feature>
<gene>
    <name evidence="3" type="ORF">B6A14_09195</name>
</gene>
<feature type="signal peptide" evidence="2">
    <location>
        <begin position="1"/>
        <end position="22"/>
    </location>
</feature>
<dbReference type="PROSITE" id="PS51257">
    <property type="entry name" value="PROKAR_LIPOPROTEIN"/>
    <property type="match status" value="1"/>
</dbReference>
<dbReference type="InterPro" id="IPR029045">
    <property type="entry name" value="ClpP/crotonase-like_dom_sf"/>
</dbReference>
<keyword evidence="4" id="KW-1185">Reference proteome</keyword>
<dbReference type="OrthoDB" id="5935280at2"/>
<evidence type="ECO:0000313" key="4">
    <source>
        <dbReference type="Proteomes" id="UP000196880"/>
    </source>
</evidence>
<dbReference type="EMBL" id="NAIA01000003">
    <property type="protein sequence ID" value="OWF65922.1"/>
    <property type="molecule type" value="Genomic_DNA"/>
</dbReference>
<reference evidence="3 4" key="1">
    <citation type="submission" date="2017-03" db="EMBL/GenBank/DDBJ databases">
        <title>New species Polynucleobacter sp. MWH-EgelM1-30-B4.</title>
        <authorList>
            <person name="Hahn M.W."/>
        </authorList>
    </citation>
    <scope>NUCLEOTIDE SEQUENCE [LARGE SCALE GENOMIC DNA]</scope>
    <source>
        <strain evidence="3 4">MWH-EgelM1-30-B4</strain>
    </source>
</reference>
<proteinExistence type="predicted"/>
<organism evidence="3 4">
    <name type="scientific">Polynucleobacter hirudinilacicola</name>
    <dbReference type="NCBI Taxonomy" id="1743166"/>
    <lineage>
        <taxon>Bacteria</taxon>
        <taxon>Pseudomonadati</taxon>
        <taxon>Pseudomonadota</taxon>
        <taxon>Betaproteobacteria</taxon>
        <taxon>Burkholderiales</taxon>
        <taxon>Burkholderiaceae</taxon>
        <taxon>Polynucleobacter</taxon>
    </lineage>
</organism>
<evidence type="ECO:0008006" key="5">
    <source>
        <dbReference type="Google" id="ProtNLM"/>
    </source>
</evidence>
<evidence type="ECO:0000256" key="1">
    <source>
        <dbReference type="SAM" id="MobiDB-lite"/>
    </source>
</evidence>
<accession>A0A210RY63</accession>
<evidence type="ECO:0000256" key="2">
    <source>
        <dbReference type="SAM" id="SignalP"/>
    </source>
</evidence>
<feature type="region of interest" description="Disordered" evidence="1">
    <location>
        <begin position="35"/>
        <end position="62"/>
    </location>
</feature>
<name>A0A210RY63_9BURK</name>
<dbReference type="Proteomes" id="UP000196880">
    <property type="component" value="Unassembled WGS sequence"/>
</dbReference>
<dbReference type="Gene3D" id="3.90.226.10">
    <property type="entry name" value="2-enoyl-CoA Hydratase, Chain A, domain 1"/>
    <property type="match status" value="1"/>
</dbReference>
<comment type="caution">
    <text evidence="3">The sequence shown here is derived from an EMBL/GenBank/DDBJ whole genome shotgun (WGS) entry which is preliminary data.</text>
</comment>
<evidence type="ECO:0000313" key="3">
    <source>
        <dbReference type="EMBL" id="OWF65922.1"/>
    </source>
</evidence>
<protein>
    <recommendedName>
        <fullName evidence="5">Peptidase</fullName>
    </recommendedName>
</protein>
<sequence length="317" mass="34806">MMPAKPINLKLLVLCLASILLASCGLSSPPFPVAPRTSSDPLPSFKPANKSSAQTGVVEPDKRSAKPVSLEQAIEQGEPLSANQIRVVIVKGTISRKLAENMRKLLAGNTVPDPMEEPIPGKLIVLLDSKGGDGMAAMEIGRFLRRNNAHVFVTGECSSACVFLLASGVVRGAPSFSVGIHQGRITMSSDAGVIKREVDIQEDPKAKALLAQFERDAKVYFAQMGIPSSFFQAMQNHTTKGVYRLTGEEITFYGLSGFEDAYFEKRVLFYAQKKGKWALDKDELHRRTAKVASECASFEQKQVDYINCYRRVLTDRY</sequence>